<evidence type="ECO:0000313" key="9">
    <source>
        <dbReference type="EMBL" id="GAA2609905.1"/>
    </source>
</evidence>
<accession>A0ABP6CCS7</accession>
<dbReference type="PROSITE" id="PS52004">
    <property type="entry name" value="KS3_2"/>
    <property type="match status" value="1"/>
</dbReference>
<feature type="domain" description="PKS/mFAS DH" evidence="8">
    <location>
        <begin position="1009"/>
        <end position="1312"/>
    </location>
</feature>
<dbReference type="SMART" id="SM00822">
    <property type="entry name" value="PKS_KR"/>
    <property type="match status" value="1"/>
</dbReference>
<dbReference type="InterPro" id="IPR014043">
    <property type="entry name" value="Acyl_transferase_dom"/>
</dbReference>
<dbReference type="Pfam" id="PF00975">
    <property type="entry name" value="Thioesterase"/>
    <property type="match status" value="1"/>
</dbReference>
<dbReference type="Pfam" id="PF02801">
    <property type="entry name" value="Ketoacyl-synt_C"/>
    <property type="match status" value="1"/>
</dbReference>
<feature type="region of interest" description="Disordered" evidence="5">
    <location>
        <begin position="1432"/>
        <end position="1454"/>
    </location>
</feature>
<reference evidence="10" key="1">
    <citation type="journal article" date="2019" name="Int. J. Syst. Evol. Microbiol.">
        <title>The Global Catalogue of Microorganisms (GCM) 10K type strain sequencing project: providing services to taxonomists for standard genome sequencing and annotation.</title>
        <authorList>
            <consortium name="The Broad Institute Genomics Platform"/>
            <consortium name="The Broad Institute Genome Sequencing Center for Infectious Disease"/>
            <person name="Wu L."/>
            <person name="Ma J."/>
        </authorList>
    </citation>
    <scope>NUCLEOTIDE SEQUENCE [LARGE SCALE GENOMIC DNA]</scope>
    <source>
        <strain evidence="10">JCM 6833</strain>
    </source>
</reference>
<dbReference type="SUPFAM" id="SSF47336">
    <property type="entry name" value="ACP-like"/>
    <property type="match status" value="3"/>
</dbReference>
<feature type="compositionally biased region" description="Basic and acidic residues" evidence="5">
    <location>
        <begin position="1437"/>
        <end position="1451"/>
    </location>
</feature>
<keyword evidence="1" id="KW-0596">Phosphopantetheine</keyword>
<dbReference type="PROSITE" id="PS50075">
    <property type="entry name" value="CARRIER"/>
    <property type="match status" value="3"/>
</dbReference>
<evidence type="ECO:0000256" key="3">
    <source>
        <dbReference type="ARBA" id="ARBA00022679"/>
    </source>
</evidence>
<dbReference type="Pfam" id="PF00550">
    <property type="entry name" value="PP-binding"/>
    <property type="match status" value="2"/>
</dbReference>
<dbReference type="SUPFAM" id="SSF53901">
    <property type="entry name" value="Thiolase-like"/>
    <property type="match status" value="1"/>
</dbReference>
<dbReference type="InterPro" id="IPR049552">
    <property type="entry name" value="PKS_DH_N"/>
</dbReference>
<dbReference type="InterPro" id="IPR057326">
    <property type="entry name" value="KR_dom"/>
</dbReference>
<name>A0ABP6CCS7_9ACTN</name>
<dbReference type="SMART" id="SM00826">
    <property type="entry name" value="PKS_DH"/>
    <property type="match status" value="1"/>
</dbReference>
<dbReference type="SUPFAM" id="SSF51735">
    <property type="entry name" value="NAD(P)-binding Rossmann-fold domains"/>
    <property type="match status" value="2"/>
</dbReference>
<dbReference type="Pfam" id="PF00109">
    <property type="entry name" value="ketoacyl-synt"/>
    <property type="match status" value="1"/>
</dbReference>
<keyword evidence="10" id="KW-1185">Reference proteome</keyword>
<dbReference type="InterPro" id="IPR016039">
    <property type="entry name" value="Thiolase-like"/>
</dbReference>
<dbReference type="InterPro" id="IPR020806">
    <property type="entry name" value="PKS_PP-bd"/>
</dbReference>
<dbReference type="InterPro" id="IPR014031">
    <property type="entry name" value="Ketoacyl_synth_C"/>
</dbReference>
<dbReference type="InterPro" id="IPR036291">
    <property type="entry name" value="NAD(P)-bd_dom_sf"/>
</dbReference>
<dbReference type="InterPro" id="IPR009081">
    <property type="entry name" value="PP-bd_ACP"/>
</dbReference>
<dbReference type="InterPro" id="IPR036736">
    <property type="entry name" value="ACP-like_sf"/>
</dbReference>
<evidence type="ECO:0000256" key="1">
    <source>
        <dbReference type="ARBA" id="ARBA00022450"/>
    </source>
</evidence>
<dbReference type="InterPro" id="IPR049551">
    <property type="entry name" value="PKS_DH_C"/>
</dbReference>
<dbReference type="Pfam" id="PF16197">
    <property type="entry name" value="KAsynt_C_assoc"/>
    <property type="match status" value="1"/>
</dbReference>
<dbReference type="Gene3D" id="3.40.366.10">
    <property type="entry name" value="Malonyl-Coenzyme A Acyl Carrier Protein, domain 2"/>
    <property type="match status" value="1"/>
</dbReference>
<keyword evidence="2" id="KW-0597">Phosphoprotein</keyword>
<dbReference type="Proteomes" id="UP001501509">
    <property type="component" value="Unassembled WGS sequence"/>
</dbReference>
<dbReference type="InterPro" id="IPR020807">
    <property type="entry name" value="PKS_DH"/>
</dbReference>
<dbReference type="PROSITE" id="PS52019">
    <property type="entry name" value="PKS_MFAS_DH"/>
    <property type="match status" value="1"/>
</dbReference>
<dbReference type="Gene3D" id="3.40.47.10">
    <property type="match status" value="1"/>
</dbReference>
<feature type="domain" description="Carrier" evidence="6">
    <location>
        <begin position="19"/>
        <end position="93"/>
    </location>
</feature>
<dbReference type="PANTHER" id="PTHR43775">
    <property type="entry name" value="FATTY ACID SYNTHASE"/>
    <property type="match status" value="1"/>
</dbReference>
<evidence type="ECO:0000256" key="5">
    <source>
        <dbReference type="SAM" id="MobiDB-lite"/>
    </source>
</evidence>
<dbReference type="InterPro" id="IPR050091">
    <property type="entry name" value="PKS_NRPS_Biosynth_Enz"/>
</dbReference>
<dbReference type="SMART" id="SM00825">
    <property type="entry name" value="PKS_KS"/>
    <property type="match status" value="1"/>
</dbReference>
<dbReference type="Gene3D" id="3.40.50.720">
    <property type="entry name" value="NAD(P)-binding Rossmann-like Domain"/>
    <property type="match status" value="1"/>
</dbReference>
<evidence type="ECO:0000259" key="7">
    <source>
        <dbReference type="PROSITE" id="PS52004"/>
    </source>
</evidence>
<dbReference type="InterPro" id="IPR020841">
    <property type="entry name" value="PKS_Beta-ketoAc_synthase_dom"/>
</dbReference>
<dbReference type="Gene3D" id="3.30.70.250">
    <property type="entry name" value="Malonyl-CoA ACP transacylase, ACP-binding"/>
    <property type="match status" value="1"/>
</dbReference>
<dbReference type="EMBL" id="BAAATD010000006">
    <property type="protein sequence ID" value="GAA2609905.1"/>
    <property type="molecule type" value="Genomic_DNA"/>
</dbReference>
<dbReference type="InterPro" id="IPR001227">
    <property type="entry name" value="Ac_transferase_dom_sf"/>
</dbReference>
<comment type="caution">
    <text evidence="4">Lacks conserved residue(s) required for the propagation of feature annotation.</text>
</comment>
<sequence>MQTTDRSGAAQDETRISEDSIRRYLIDQIARRSRIPADEVDPDRPLEEFGLASRDAVAIAGELEQMLGRALPATLVWEHPTINRLSVALTGGGPATAAAPETAVHVRRDDEPIAVIGVGCRFPGGERDLNGPADYWRFLTGRGDAIREVPEGRWDAFDDGSPEVGDLLDKTTRLGGFLDDVAGFDAQFFGITPREAAVMDPQQRLVLEVAWEAFEHAGIGPAALRGSRTGVFVGVSAPEYAAFTASDLASLEPFTATGAALSIIANRLSYLLDLRGPSMIVDTACSSSLVSTHLAVQALRNGEADVALAGGVNLLLSPTVTMTFDLAGGTAADGRCKAFDASADGMVRAEGCGALVLKRLSDAVRDGDRVLAVVKGSGVNSDGRSNGLVAPNSDAQRTLLRDVYAAAGIDTREVDYVEAHGTGTFLGDPIEAKALGEVLGAGRDAGAPLLLGSAKSNLGHMESAAGVAGLIKTVLALHHGTIPASNHYKEPNPHIPFDELRLAVVAEETPWPGRGRPPRAGVSGFGFGGTNAHVILEAAPAPAGPARESTAAPAALHTLTLSDTADDRVRDHAAVLAEWLEANEDVALADVAQTLFRRNGRGRSRAGVSARDRAGLVAGLTALAEGRPHPGVVSGTALGVPGRPVWVFSGYGAQRAGMAQRLLEEEPAFAEAIDDLDALFAEEGGPELWSLLESGEKPTEPAVTMPALFAVQIGLARMWTSYGVTPGAVLGHSMGEIAAAVVAGALTLEDAVKVICRRSRLLTRIVGGGAMAVLGASADEVARLGHDLPQVYAAVHSSPRQTVVTGDAGQIATIVERAEAEGRLARMVQAEGAGHSPQVDPLLDDLRDLLADVGTEPGVPFAEGIRLYTTALDDPRALIDAEGARLDAAYWARNLRNPVRLTDAVTAAAEDGYRTFIELNAHPILSHAVGETLDGSGALVAHSLKRAPKGQPTDDVLTFHSQLALLGANGLPVGAPAGGSVIDVPSSPWRHERHWAGTSTRGGNGRDEHPLLGAHVELPGEDRHAWRADVGTAAQPWLGGTRVHGLATLPVAAFAEMALAAGAQAFGTDSVRVNSLWIERPLALAERTTVTTTFAETDQRVEIHALTPAGTWVRLASADVGDDHLGPAVPLTGAPTEVAAAERGSRHYRLHPEVLDRALSVLYAEAGDGVWLTETVGSLRVYGPTHRGGHVRTQIVQGDEGTVGALQLIGPDGAVLLDATGIVLRRMERHDLPVPLTDKLVEVVWDETGVPEPVHTGATWLLLAEADDALAAAVAADLDARGHRVSRRVLGSDPVAEVSAAAESVAAAAVTEMEEPPAGVVVVPSADLVDEELVLAVTDVANALPDGTRLWIATRNALPVREGEAGEPGQGFIRAIVRVLGFERTVLRTTLVDVDRPADLVGELLADDAAREVAYRGGVRYVARLDQAALTGGTETAGREPAGRGTAERGTGRRARRIVRRGGSYIVTGGYGGIGLVTARLLAERGAGRIVLSGRSGPDTEAEKVIARLRESGVDIGVVLGDIAAPGTAERLVRVAQEDGKKLYGVVHGAGAIDDRLIVDLGREDLHRVWTAKVEGARLLSRATWDLDLDWFVTHSSAAALLGSPGQAAYAAANAAIDALVAYRRAHGRPGTTINWGTWSRVGGAADLQVTVIEPISPDEGTEALEALLADGRAATGVLRFDPATAVGLFPEITKMPYFAALTVAAADGAGTADAGDWPGIDAIKELEPAAARQRVAAQIRRRIATVLGFDAERLDPAVPLTDLGLDSLVAVRIKSGVEHDLGLTVPAAVLLKGASVNVFEEWAAEELGLSGAPAPSAGASAVSNAEAGYVMARDAAERLAVRIIEDVLGLDRVSVTADFFADLSGTEQQADEVVVQVAAELGGEVARGELFATPTAEHIAEYLRAADEEAARQTVRPLKTTGTRRPIFIAHPAGGTTACYRQLIDLLGPDQPVYGLERFDDAPSVEERAARYVERLLEVQPEGGFRLGGWSFGGVLAYETARQLTAAGREVEFVALFDAGLPLPVEDESDTLARRFAAFTDYINETYELNVDLTYEELSGLTEDAQFALVMERAAALADLIPPAALHHQLTSHQDTRSLEAYEPRPYDGRVILYYAPEETPWAVRDARYVLDGMNGFGEICGALEKVTIPGAHHLNLLDPPGVEVLAAHLEEQLAASEDRPARIRHGVNGTRDGTNGARPELNGVNGARDPRASQDVTEAGGAFEAGLSVSDSPAP</sequence>
<dbReference type="CDD" id="cd00833">
    <property type="entry name" value="PKS"/>
    <property type="match status" value="1"/>
</dbReference>
<dbReference type="SUPFAM" id="SSF55048">
    <property type="entry name" value="Probable ACP-binding domain of malonyl-CoA ACP transacylase"/>
    <property type="match status" value="1"/>
</dbReference>
<evidence type="ECO:0000313" key="10">
    <source>
        <dbReference type="Proteomes" id="UP001501509"/>
    </source>
</evidence>
<dbReference type="InterPro" id="IPR016035">
    <property type="entry name" value="Acyl_Trfase/lysoPLipase"/>
</dbReference>
<dbReference type="InterPro" id="IPR016036">
    <property type="entry name" value="Malonyl_transacylase_ACP-bd"/>
</dbReference>
<dbReference type="InterPro" id="IPR042104">
    <property type="entry name" value="PKS_dehydratase_sf"/>
</dbReference>
<evidence type="ECO:0000256" key="4">
    <source>
        <dbReference type="PROSITE-ProRule" id="PRU01363"/>
    </source>
</evidence>
<dbReference type="InterPro" id="IPR014030">
    <property type="entry name" value="Ketoacyl_synth_N"/>
</dbReference>
<dbReference type="InterPro" id="IPR029058">
    <property type="entry name" value="AB_hydrolase_fold"/>
</dbReference>
<dbReference type="InterPro" id="IPR032821">
    <property type="entry name" value="PKS_assoc"/>
</dbReference>
<evidence type="ECO:0008006" key="11">
    <source>
        <dbReference type="Google" id="ProtNLM"/>
    </source>
</evidence>
<dbReference type="Pfam" id="PF00698">
    <property type="entry name" value="Acyl_transf_1"/>
    <property type="match status" value="1"/>
</dbReference>
<evidence type="ECO:0000259" key="6">
    <source>
        <dbReference type="PROSITE" id="PS50075"/>
    </source>
</evidence>
<dbReference type="SMART" id="SM00827">
    <property type="entry name" value="PKS_AT"/>
    <property type="match status" value="1"/>
</dbReference>
<feature type="domain" description="Ketosynthase family 3 (KS3)" evidence="7">
    <location>
        <begin position="110"/>
        <end position="538"/>
    </location>
</feature>
<dbReference type="Gene3D" id="3.40.50.1820">
    <property type="entry name" value="alpha/beta hydrolase"/>
    <property type="match status" value="1"/>
</dbReference>
<dbReference type="SUPFAM" id="SSF53474">
    <property type="entry name" value="alpha/beta-Hydrolases"/>
    <property type="match status" value="1"/>
</dbReference>
<protein>
    <recommendedName>
        <fullName evidence="11">Polyketide synthase</fullName>
    </recommendedName>
</protein>
<gene>
    <name evidence="9" type="ORF">GCM10010411_50350</name>
</gene>
<dbReference type="SUPFAM" id="SSF52151">
    <property type="entry name" value="FabD/lysophospholipase-like"/>
    <property type="match status" value="1"/>
</dbReference>
<dbReference type="Pfam" id="PF21089">
    <property type="entry name" value="PKS_DH_N"/>
    <property type="match status" value="1"/>
</dbReference>
<dbReference type="Pfam" id="PF14765">
    <property type="entry name" value="PS-DH"/>
    <property type="match status" value="1"/>
</dbReference>
<dbReference type="RefSeq" id="WP_344544638.1">
    <property type="nucleotide sequence ID" value="NZ_BAAATD010000006.1"/>
</dbReference>
<dbReference type="Gene3D" id="3.10.129.10">
    <property type="entry name" value="Hotdog Thioesterase"/>
    <property type="match status" value="1"/>
</dbReference>
<dbReference type="Gene3D" id="3.10.129.110">
    <property type="entry name" value="Polyketide synthase dehydratase"/>
    <property type="match status" value="1"/>
</dbReference>
<organism evidence="9 10">
    <name type="scientific">Actinomadura fulvescens</name>
    <dbReference type="NCBI Taxonomy" id="46160"/>
    <lineage>
        <taxon>Bacteria</taxon>
        <taxon>Bacillati</taxon>
        <taxon>Actinomycetota</taxon>
        <taxon>Actinomycetes</taxon>
        <taxon>Streptosporangiales</taxon>
        <taxon>Thermomonosporaceae</taxon>
        <taxon>Actinomadura</taxon>
    </lineage>
</organism>
<feature type="domain" description="Carrier" evidence="6">
    <location>
        <begin position="1731"/>
        <end position="1808"/>
    </location>
</feature>
<dbReference type="InterPro" id="IPR049900">
    <property type="entry name" value="PKS_mFAS_DH"/>
</dbReference>
<feature type="region of interest" description="C-terminal hotdog fold" evidence="4">
    <location>
        <begin position="1145"/>
        <end position="1312"/>
    </location>
</feature>
<comment type="caution">
    <text evidence="9">The sequence shown here is derived from an EMBL/GenBank/DDBJ whole genome shotgun (WGS) entry which is preliminary data.</text>
</comment>
<keyword evidence="3" id="KW-0808">Transferase</keyword>
<proteinExistence type="predicted"/>
<dbReference type="Pfam" id="PF08659">
    <property type="entry name" value="KR"/>
    <property type="match status" value="1"/>
</dbReference>
<dbReference type="PANTHER" id="PTHR43775:SF37">
    <property type="entry name" value="SI:DKEY-61P9.11"/>
    <property type="match status" value="1"/>
</dbReference>
<dbReference type="InterPro" id="IPR001031">
    <property type="entry name" value="Thioesterase"/>
</dbReference>
<dbReference type="Gene3D" id="1.10.1200.10">
    <property type="entry name" value="ACP-like"/>
    <property type="match status" value="3"/>
</dbReference>
<evidence type="ECO:0000259" key="8">
    <source>
        <dbReference type="PROSITE" id="PS52019"/>
    </source>
</evidence>
<dbReference type="InterPro" id="IPR013968">
    <property type="entry name" value="PKS_KR"/>
</dbReference>
<feature type="region of interest" description="Disordered" evidence="5">
    <location>
        <begin position="2185"/>
        <end position="2237"/>
    </location>
</feature>
<evidence type="ECO:0000256" key="2">
    <source>
        <dbReference type="ARBA" id="ARBA00022553"/>
    </source>
</evidence>
<feature type="domain" description="Carrier" evidence="6">
    <location>
        <begin position="1832"/>
        <end position="1908"/>
    </location>
</feature>
<dbReference type="SMART" id="SM00823">
    <property type="entry name" value="PKS_PP"/>
    <property type="match status" value="2"/>
</dbReference>
<feature type="region of interest" description="N-terminal hotdog fold" evidence="4">
    <location>
        <begin position="1009"/>
        <end position="1127"/>
    </location>
</feature>